<evidence type="ECO:0000313" key="3">
    <source>
        <dbReference type="Proteomes" id="UP000669060"/>
    </source>
</evidence>
<organism evidence="2 3">
    <name type="scientific">Pseudomonas schmalbachii</name>
    <dbReference type="NCBI Taxonomy" id="2816993"/>
    <lineage>
        <taxon>Bacteria</taxon>
        <taxon>Pseudomonadati</taxon>
        <taxon>Pseudomonadota</taxon>
        <taxon>Gammaproteobacteria</taxon>
        <taxon>Pseudomonadales</taxon>
        <taxon>Pseudomonadaceae</taxon>
        <taxon>Pseudomonas</taxon>
    </lineage>
</organism>
<keyword evidence="1" id="KW-1133">Transmembrane helix</keyword>
<feature type="transmembrane region" description="Helical" evidence="1">
    <location>
        <begin position="48"/>
        <end position="67"/>
    </location>
</feature>
<reference evidence="2 3" key="1">
    <citation type="submission" date="2020-12" db="EMBL/GenBank/DDBJ databases">
        <title>Pseudomonas schmalbachii sp. nov. isolated from millipede gut.</title>
        <authorList>
            <person name="Shelomi M."/>
        </authorList>
    </citation>
    <scope>NUCLEOTIDE SEQUENCE [LARGE SCALE GENOMIC DNA]</scope>
    <source>
        <strain evidence="2 3">Milli4</strain>
    </source>
</reference>
<keyword evidence="1" id="KW-0812">Transmembrane</keyword>
<comment type="caution">
    <text evidence="2">The sequence shown here is derived from an EMBL/GenBank/DDBJ whole genome shotgun (WGS) entry which is preliminary data.</text>
</comment>
<keyword evidence="3" id="KW-1185">Reference proteome</keyword>
<keyword evidence="1" id="KW-0472">Membrane</keyword>
<evidence type="ECO:0000313" key="2">
    <source>
        <dbReference type="EMBL" id="MBO3274674.1"/>
    </source>
</evidence>
<proteinExistence type="predicted"/>
<gene>
    <name evidence="2" type="ORF">JFY56_05530</name>
</gene>
<name>A0ABS3TLY5_9PSED</name>
<feature type="transmembrane region" description="Helical" evidence="1">
    <location>
        <begin position="108"/>
        <end position="125"/>
    </location>
</feature>
<dbReference type="EMBL" id="JAELYA010000002">
    <property type="protein sequence ID" value="MBO3274674.1"/>
    <property type="molecule type" value="Genomic_DNA"/>
</dbReference>
<feature type="transmembrane region" description="Helical" evidence="1">
    <location>
        <begin position="24"/>
        <end position="41"/>
    </location>
</feature>
<accession>A0ABS3TLY5</accession>
<evidence type="ECO:0000256" key="1">
    <source>
        <dbReference type="SAM" id="Phobius"/>
    </source>
</evidence>
<dbReference type="RefSeq" id="WP_208312534.1">
    <property type="nucleotide sequence ID" value="NZ_JAELYA010000002.1"/>
</dbReference>
<dbReference type="Proteomes" id="UP000669060">
    <property type="component" value="Unassembled WGS sequence"/>
</dbReference>
<evidence type="ECO:0008006" key="4">
    <source>
        <dbReference type="Google" id="ProtNLM"/>
    </source>
</evidence>
<protein>
    <recommendedName>
        <fullName evidence="4">Transmembrane protein</fullName>
    </recommendedName>
</protein>
<sequence>MNEMLSLKDALELYQTQYTQVDKLWSYFGTCTLAVLGFSIGSEKATKSMLEVVVILIGYLVFCAGNYNALCLGQRQLAEFANLAIEAANSQKIDFRILQPLRPEYISIFYWCVVAAVCIGIVIIARKRQRNSRRLN</sequence>